<reference evidence="1" key="1">
    <citation type="submission" date="2015-04" db="UniProtKB">
        <authorList>
            <consortium name="EnsemblPlants"/>
        </authorList>
    </citation>
    <scope>IDENTIFICATION</scope>
    <source>
        <strain evidence="1">SL10</strain>
    </source>
</reference>
<organism evidence="1">
    <name type="scientific">Oryza nivara</name>
    <name type="common">Indian wild rice</name>
    <name type="synonym">Oryza sativa f. spontanea</name>
    <dbReference type="NCBI Taxonomy" id="4536"/>
    <lineage>
        <taxon>Eukaryota</taxon>
        <taxon>Viridiplantae</taxon>
        <taxon>Streptophyta</taxon>
        <taxon>Embryophyta</taxon>
        <taxon>Tracheophyta</taxon>
        <taxon>Spermatophyta</taxon>
        <taxon>Magnoliopsida</taxon>
        <taxon>Liliopsida</taxon>
        <taxon>Poales</taxon>
        <taxon>Poaceae</taxon>
        <taxon>BOP clade</taxon>
        <taxon>Oryzoideae</taxon>
        <taxon>Oryzeae</taxon>
        <taxon>Oryzinae</taxon>
        <taxon>Oryza</taxon>
    </lineage>
</organism>
<reference evidence="1" key="2">
    <citation type="submission" date="2018-04" db="EMBL/GenBank/DDBJ databases">
        <title>OnivRS2 (Oryza nivara Reference Sequence Version 2).</title>
        <authorList>
            <person name="Zhang J."/>
            <person name="Kudrna D."/>
            <person name="Lee S."/>
            <person name="Talag J."/>
            <person name="Rajasekar S."/>
            <person name="Welchert J."/>
            <person name="Hsing Y.-I."/>
            <person name="Wing R.A."/>
        </authorList>
    </citation>
    <scope>NUCLEOTIDE SEQUENCE [LARGE SCALE GENOMIC DNA]</scope>
</reference>
<keyword evidence="2" id="KW-1185">Reference proteome</keyword>
<evidence type="ECO:0000313" key="1">
    <source>
        <dbReference type="EnsemblPlants" id="ONIVA01G47720.1"/>
    </source>
</evidence>
<dbReference type="Gramene" id="ONIVA01G47720.1">
    <property type="protein sequence ID" value="ONIVA01G47720.1"/>
    <property type="gene ID" value="ONIVA01G47720"/>
</dbReference>
<protein>
    <submittedName>
        <fullName evidence="1">Uncharacterized protein</fullName>
    </submittedName>
</protein>
<name>A0A0E0FXX8_ORYNI</name>
<sequence>MLSLPFSPELAVDPDGDRRRRQLPGLIATMDELYEYIRTVREPCEAVVGGRHRRWLSSRWRWGRAAPAPRNLAAAAAMDGWMMERRKGDEDGVREVDILLDRLKETGTKSMDMATLDQTTYFTLGCDGP</sequence>
<dbReference type="Proteomes" id="UP000006591">
    <property type="component" value="Chromosome 1"/>
</dbReference>
<dbReference type="HOGENOM" id="CLU_1952260_0_0_1"/>
<dbReference type="EnsemblPlants" id="ONIVA01G47720.1">
    <property type="protein sequence ID" value="ONIVA01G47720.1"/>
    <property type="gene ID" value="ONIVA01G47720"/>
</dbReference>
<dbReference type="AlphaFoldDB" id="A0A0E0FXX8"/>
<evidence type="ECO:0000313" key="2">
    <source>
        <dbReference type="Proteomes" id="UP000006591"/>
    </source>
</evidence>
<accession>A0A0E0FXX8</accession>
<proteinExistence type="predicted"/>